<accession>A0AAV3ZNW4</accession>
<organism evidence="1 2">
    <name type="scientific">Plakobranchus ocellatus</name>
    <dbReference type="NCBI Taxonomy" id="259542"/>
    <lineage>
        <taxon>Eukaryota</taxon>
        <taxon>Metazoa</taxon>
        <taxon>Spiralia</taxon>
        <taxon>Lophotrochozoa</taxon>
        <taxon>Mollusca</taxon>
        <taxon>Gastropoda</taxon>
        <taxon>Heterobranchia</taxon>
        <taxon>Euthyneura</taxon>
        <taxon>Panpulmonata</taxon>
        <taxon>Sacoglossa</taxon>
        <taxon>Placobranchoidea</taxon>
        <taxon>Plakobranchidae</taxon>
        <taxon>Plakobranchus</taxon>
    </lineage>
</organism>
<dbReference type="Proteomes" id="UP000735302">
    <property type="component" value="Unassembled WGS sequence"/>
</dbReference>
<protein>
    <submittedName>
        <fullName evidence="1">Uncharacterized protein</fullName>
    </submittedName>
</protein>
<dbReference type="AlphaFoldDB" id="A0AAV3ZNW4"/>
<keyword evidence="2" id="KW-1185">Reference proteome</keyword>
<dbReference type="EMBL" id="BLXT01002759">
    <property type="protein sequence ID" value="GFN97399.1"/>
    <property type="molecule type" value="Genomic_DNA"/>
</dbReference>
<reference evidence="1 2" key="1">
    <citation type="journal article" date="2021" name="Elife">
        <title>Chloroplast acquisition without the gene transfer in kleptoplastic sea slugs, Plakobranchus ocellatus.</title>
        <authorList>
            <person name="Maeda T."/>
            <person name="Takahashi S."/>
            <person name="Yoshida T."/>
            <person name="Shimamura S."/>
            <person name="Takaki Y."/>
            <person name="Nagai Y."/>
            <person name="Toyoda A."/>
            <person name="Suzuki Y."/>
            <person name="Arimoto A."/>
            <person name="Ishii H."/>
            <person name="Satoh N."/>
            <person name="Nishiyama T."/>
            <person name="Hasebe M."/>
            <person name="Maruyama T."/>
            <person name="Minagawa J."/>
            <person name="Obokata J."/>
            <person name="Shigenobu S."/>
        </authorList>
    </citation>
    <scope>NUCLEOTIDE SEQUENCE [LARGE SCALE GENOMIC DNA]</scope>
</reference>
<gene>
    <name evidence="1" type="ORF">PoB_002390500</name>
</gene>
<comment type="caution">
    <text evidence="1">The sequence shown here is derived from an EMBL/GenBank/DDBJ whole genome shotgun (WGS) entry which is preliminary data.</text>
</comment>
<evidence type="ECO:0000313" key="1">
    <source>
        <dbReference type="EMBL" id="GFN97399.1"/>
    </source>
</evidence>
<sequence>MIVPAQRSRQPRDMTTFCSSLSKDSPCFALSCRGGLKDRWRLDVATAVLGHKLFDGPIWRRYAEQLRKRHTLHQQTERPAMRNQFSVSLALTTCILLGFFCESSGESCAAIRRCARRIIKNDFFFTLRKINLTEFYTEINKICANADLRCMRFARRCTNVTIVNEVRLAKKEREFLCSEEGREEAKKITQVDKCAGKPDAIRRLKRIHSECIRTHVGSMSGVNCTAVELTRECINLNVRNCSEHTALFMDYAFSYRTEVFWPSCAPGN</sequence>
<proteinExistence type="predicted"/>
<name>A0AAV3ZNW4_9GAST</name>
<evidence type="ECO:0000313" key="2">
    <source>
        <dbReference type="Proteomes" id="UP000735302"/>
    </source>
</evidence>